<accession>A0A2M7W1I7</accession>
<dbReference type="SUPFAM" id="SSF90123">
    <property type="entry name" value="ABC transporter transmembrane region"/>
    <property type="match status" value="1"/>
</dbReference>
<evidence type="ECO:0000256" key="4">
    <source>
        <dbReference type="ARBA" id="ARBA00022840"/>
    </source>
</evidence>
<name>A0A2M7W1I7_9BACT</name>
<dbReference type="AlphaFoldDB" id="A0A2M7W1I7"/>
<dbReference type="Pfam" id="PF00005">
    <property type="entry name" value="ABC_tran"/>
    <property type="match status" value="1"/>
</dbReference>
<evidence type="ECO:0000259" key="9">
    <source>
        <dbReference type="PROSITE" id="PS50893"/>
    </source>
</evidence>
<evidence type="ECO:0000256" key="6">
    <source>
        <dbReference type="ARBA" id="ARBA00023136"/>
    </source>
</evidence>
<protein>
    <recommendedName>
        <fullName evidence="9">ABC transporter domain-containing protein</fullName>
    </recommendedName>
</protein>
<feature type="compositionally biased region" description="Basic and acidic residues" evidence="7">
    <location>
        <begin position="615"/>
        <end position="627"/>
    </location>
</feature>
<dbReference type="PROSITE" id="PS50893">
    <property type="entry name" value="ABC_TRANSPORTER_2"/>
    <property type="match status" value="1"/>
</dbReference>
<sequence>MPAPKRLKANLYVKHIPPGVYRLQHYWGILVHHLAYYSSFDRISFWKGIFAGLLRAPLNAGSIFVTGLLVDSIVDYYQNPTHLYAVGIQIPIPVLYLILLFVMARSVRILDAIYTIATLKIRNEAFVRYRQDVAEKFHKLNSQEIDREQVKDLITKIESFWLTNSGNFYQRLAGVGEFMLAIIIALAALYASSPVIALLVLLVPVSEIVVVYKNFRKHAHYVDDIAPLMLERNYYFSALTDARTFPERKVNGVFKSLIERFRHVADLVSEGYKRVLSKAEKETASRNIFDHAALLILKVYVLLSSIADRVAIGKITATLGYVDSLYRNSYALQKNIISMFDELTFIEYLYEFQDIKGFADERKKGRHLKKGSPRIALEHAMFAYPDSGKKILDDVSLEITPGERVMILGKDGSGKSSLLALLAGMYELSGGVIKMNGLQVSRLARGQIKAKMSIVPEDFARYYMTLKENILLGDPRKEFSESLYKKALSITGLDIWAKENNIDPEITILGNYFNNSVSISSGHWQRIAIARAIYRNRDVFLLDQPFTYIDGHSVEEMLPKLLAFIGKRTLIWISEHTYHAKFMTKIYDLEKMKLVERKVRSESTKALSTKAPKALKQESIRARKIEG</sequence>
<feature type="region of interest" description="Disordered" evidence="7">
    <location>
        <begin position="605"/>
        <end position="627"/>
    </location>
</feature>
<keyword evidence="4" id="KW-0067">ATP-binding</keyword>
<dbReference type="GO" id="GO:0005886">
    <property type="term" value="C:plasma membrane"/>
    <property type="evidence" value="ECO:0007669"/>
    <property type="project" value="UniProtKB-SubCell"/>
</dbReference>
<evidence type="ECO:0000256" key="7">
    <source>
        <dbReference type="SAM" id="MobiDB-lite"/>
    </source>
</evidence>
<dbReference type="GO" id="GO:0034040">
    <property type="term" value="F:ATPase-coupled lipid transmembrane transporter activity"/>
    <property type="evidence" value="ECO:0007669"/>
    <property type="project" value="TreeGrafter"/>
</dbReference>
<proteinExistence type="predicted"/>
<evidence type="ECO:0000313" key="10">
    <source>
        <dbReference type="EMBL" id="PJA13076.1"/>
    </source>
</evidence>
<dbReference type="InterPro" id="IPR039421">
    <property type="entry name" value="Type_1_exporter"/>
</dbReference>
<dbReference type="InterPro" id="IPR003593">
    <property type="entry name" value="AAA+_ATPase"/>
</dbReference>
<dbReference type="InterPro" id="IPR003439">
    <property type="entry name" value="ABC_transporter-like_ATP-bd"/>
</dbReference>
<comment type="caution">
    <text evidence="10">The sequence shown here is derived from an EMBL/GenBank/DDBJ whole genome shotgun (WGS) entry which is preliminary data.</text>
</comment>
<dbReference type="SMART" id="SM00382">
    <property type="entry name" value="AAA"/>
    <property type="match status" value="1"/>
</dbReference>
<evidence type="ECO:0000313" key="11">
    <source>
        <dbReference type="Proteomes" id="UP000228952"/>
    </source>
</evidence>
<evidence type="ECO:0000256" key="5">
    <source>
        <dbReference type="ARBA" id="ARBA00022989"/>
    </source>
</evidence>
<organism evidence="10 11">
    <name type="scientific">Candidatus Dojkabacteria bacterium CG_4_10_14_0_2_um_filter_Dojkabacteria_WS6_41_15</name>
    <dbReference type="NCBI Taxonomy" id="2014249"/>
    <lineage>
        <taxon>Bacteria</taxon>
        <taxon>Candidatus Dojkabacteria</taxon>
    </lineage>
</organism>
<evidence type="ECO:0000256" key="1">
    <source>
        <dbReference type="ARBA" id="ARBA00004651"/>
    </source>
</evidence>
<evidence type="ECO:0000256" key="2">
    <source>
        <dbReference type="ARBA" id="ARBA00022692"/>
    </source>
</evidence>
<dbReference type="PANTHER" id="PTHR24221">
    <property type="entry name" value="ATP-BINDING CASSETTE SUB-FAMILY B"/>
    <property type="match status" value="1"/>
</dbReference>
<feature type="transmembrane region" description="Helical" evidence="8">
    <location>
        <begin position="82"/>
        <end position="104"/>
    </location>
</feature>
<dbReference type="Gene3D" id="3.40.50.300">
    <property type="entry name" value="P-loop containing nucleotide triphosphate hydrolases"/>
    <property type="match status" value="1"/>
</dbReference>
<dbReference type="EMBL" id="PFQB01000097">
    <property type="protein sequence ID" value="PJA13076.1"/>
    <property type="molecule type" value="Genomic_DNA"/>
</dbReference>
<keyword evidence="3" id="KW-0547">Nucleotide-binding</keyword>
<keyword evidence="2 8" id="KW-0812">Transmembrane</keyword>
<keyword evidence="5 8" id="KW-1133">Transmembrane helix</keyword>
<feature type="transmembrane region" description="Helical" evidence="8">
    <location>
        <begin position="178"/>
        <end position="203"/>
    </location>
</feature>
<dbReference type="GO" id="GO:0005524">
    <property type="term" value="F:ATP binding"/>
    <property type="evidence" value="ECO:0007669"/>
    <property type="project" value="UniProtKB-KW"/>
</dbReference>
<reference evidence="11" key="1">
    <citation type="submission" date="2017-09" db="EMBL/GenBank/DDBJ databases">
        <title>Depth-based differentiation of microbial function through sediment-hosted aquifers and enrichment of novel symbionts in the deep terrestrial subsurface.</title>
        <authorList>
            <person name="Probst A.J."/>
            <person name="Ladd B."/>
            <person name="Jarett J.K."/>
            <person name="Geller-Mcgrath D.E."/>
            <person name="Sieber C.M.K."/>
            <person name="Emerson J.B."/>
            <person name="Anantharaman K."/>
            <person name="Thomas B.C."/>
            <person name="Malmstrom R."/>
            <person name="Stieglmeier M."/>
            <person name="Klingl A."/>
            <person name="Woyke T."/>
            <person name="Ryan C.M."/>
            <person name="Banfield J.F."/>
        </authorList>
    </citation>
    <scope>NUCLEOTIDE SEQUENCE [LARGE SCALE GENOMIC DNA]</scope>
</reference>
<dbReference type="PANTHER" id="PTHR24221:SF653">
    <property type="entry name" value="TRANSPORT ATP-BINDING PROTEIN CYDC"/>
    <property type="match status" value="1"/>
</dbReference>
<feature type="domain" description="ABC transporter" evidence="9">
    <location>
        <begin position="375"/>
        <end position="616"/>
    </location>
</feature>
<dbReference type="CDD" id="cd03228">
    <property type="entry name" value="ABCC_MRP_Like"/>
    <property type="match status" value="1"/>
</dbReference>
<evidence type="ECO:0000256" key="3">
    <source>
        <dbReference type="ARBA" id="ARBA00022741"/>
    </source>
</evidence>
<dbReference type="InterPro" id="IPR036640">
    <property type="entry name" value="ABC1_TM_sf"/>
</dbReference>
<keyword evidence="6 8" id="KW-0472">Membrane</keyword>
<dbReference type="Gene3D" id="1.20.1560.10">
    <property type="entry name" value="ABC transporter type 1, transmembrane domain"/>
    <property type="match status" value="1"/>
</dbReference>
<comment type="subcellular location">
    <subcellularLocation>
        <location evidence="1">Cell membrane</location>
        <topology evidence="1">Multi-pass membrane protein</topology>
    </subcellularLocation>
</comment>
<dbReference type="InterPro" id="IPR027417">
    <property type="entry name" value="P-loop_NTPase"/>
</dbReference>
<evidence type="ECO:0000256" key="8">
    <source>
        <dbReference type="SAM" id="Phobius"/>
    </source>
</evidence>
<dbReference type="Proteomes" id="UP000228952">
    <property type="component" value="Unassembled WGS sequence"/>
</dbReference>
<feature type="transmembrane region" description="Helical" evidence="8">
    <location>
        <begin position="49"/>
        <end position="70"/>
    </location>
</feature>
<dbReference type="GO" id="GO:0016887">
    <property type="term" value="F:ATP hydrolysis activity"/>
    <property type="evidence" value="ECO:0007669"/>
    <property type="project" value="InterPro"/>
</dbReference>
<dbReference type="SUPFAM" id="SSF52540">
    <property type="entry name" value="P-loop containing nucleoside triphosphate hydrolases"/>
    <property type="match status" value="1"/>
</dbReference>
<gene>
    <name evidence="10" type="ORF">COX64_03650</name>
</gene>